<sequence>MNVVLIQKVQKWVEEIYSNADHLVRTGYWVKKLNPKANDALIIAAITHDIERAFKEDRNPPVEEFGANWDNPIYDKWHSERSVEFVSEFLKKEGTDQGLIDEVSRLIGHHEHGGWKEADILRDADSLSFLEVNVGMFISWIPDKVSKEEVKEKFDYMFNRIGGKRARELAEPLYKKALEKLGKVAD</sequence>
<evidence type="ECO:0000313" key="1">
    <source>
        <dbReference type="EMBL" id="OGM09517.1"/>
    </source>
</evidence>
<dbReference type="Gene3D" id="1.10.3210.10">
    <property type="entry name" value="Hypothetical protein af1432"/>
    <property type="match status" value="1"/>
</dbReference>
<dbReference type="InterPro" id="IPR025255">
    <property type="entry name" value="DUF4202"/>
</dbReference>
<evidence type="ECO:0000313" key="2">
    <source>
        <dbReference type="Proteomes" id="UP000176939"/>
    </source>
</evidence>
<dbReference type="SUPFAM" id="SSF109604">
    <property type="entry name" value="HD-domain/PDEase-like"/>
    <property type="match status" value="1"/>
</dbReference>
<organism evidence="1 2">
    <name type="scientific">Candidatus Woesebacteria bacterium RBG_13_36_22</name>
    <dbReference type="NCBI Taxonomy" id="1802478"/>
    <lineage>
        <taxon>Bacteria</taxon>
        <taxon>Candidatus Woeseibacteriota</taxon>
    </lineage>
</organism>
<reference evidence="1 2" key="1">
    <citation type="journal article" date="2016" name="Nat. Commun.">
        <title>Thousands of microbial genomes shed light on interconnected biogeochemical processes in an aquifer system.</title>
        <authorList>
            <person name="Anantharaman K."/>
            <person name="Brown C.T."/>
            <person name="Hug L.A."/>
            <person name="Sharon I."/>
            <person name="Castelle C.J."/>
            <person name="Probst A.J."/>
            <person name="Thomas B.C."/>
            <person name="Singh A."/>
            <person name="Wilkins M.J."/>
            <person name="Karaoz U."/>
            <person name="Brodie E.L."/>
            <person name="Williams K.H."/>
            <person name="Hubbard S.S."/>
            <person name="Banfield J.F."/>
        </authorList>
    </citation>
    <scope>NUCLEOTIDE SEQUENCE [LARGE SCALE GENOMIC DNA]</scope>
</reference>
<dbReference type="EMBL" id="MGFQ01000021">
    <property type="protein sequence ID" value="OGM09517.1"/>
    <property type="molecule type" value="Genomic_DNA"/>
</dbReference>
<dbReference type="AlphaFoldDB" id="A0A1F7X3E0"/>
<dbReference type="Proteomes" id="UP000176939">
    <property type="component" value="Unassembled WGS sequence"/>
</dbReference>
<gene>
    <name evidence="1" type="ORF">A2Z67_01580</name>
</gene>
<accession>A0A1F7X3E0</accession>
<dbReference type="Pfam" id="PF13875">
    <property type="entry name" value="DUF4202"/>
    <property type="match status" value="1"/>
</dbReference>
<comment type="caution">
    <text evidence="1">The sequence shown here is derived from an EMBL/GenBank/DDBJ whole genome shotgun (WGS) entry which is preliminary data.</text>
</comment>
<name>A0A1F7X3E0_9BACT</name>
<protein>
    <submittedName>
        <fullName evidence="1">Uncharacterized protein</fullName>
    </submittedName>
</protein>
<proteinExistence type="predicted"/>